<sequence length="166" mass="19163">MTGLPRNAVVADALREGQWWISTSRSRNPVIRLIQDCLPPPTVVNTQQDAQDDTYLWKIEDEVWQYFTSKAHVSPPQSFEDGVRWLKNPCRDKNTALILRLAFQASMYFIWRERNSRLHNASSRPASALILEIKSLLRCHLNHLTAAQRLIPPAPSLLMTWFGVFH</sequence>
<accession>A0ABM1RHC7</accession>
<dbReference type="Proteomes" id="UP000694864">
    <property type="component" value="Unplaced"/>
</dbReference>
<name>A0ABM1RHC7_CAMSA</name>
<dbReference type="RefSeq" id="XP_019098415.1">
    <property type="nucleotide sequence ID" value="XM_019242870.1"/>
</dbReference>
<keyword evidence="1" id="KW-1185">Reference proteome</keyword>
<reference evidence="1" key="1">
    <citation type="journal article" date="2014" name="Nat. Commun.">
        <title>The emerging biofuel crop Camelina sativa retains a highly undifferentiated hexaploid genome structure.</title>
        <authorList>
            <person name="Kagale S."/>
            <person name="Koh C."/>
            <person name="Nixon J."/>
            <person name="Bollina V."/>
            <person name="Clarke W.E."/>
            <person name="Tuteja R."/>
            <person name="Spillane C."/>
            <person name="Robinson S.J."/>
            <person name="Links M.G."/>
            <person name="Clarke C."/>
            <person name="Higgins E.E."/>
            <person name="Huebert T."/>
            <person name="Sharpe A.G."/>
            <person name="Parkin I.A."/>
        </authorList>
    </citation>
    <scope>NUCLEOTIDE SEQUENCE [LARGE SCALE GENOMIC DNA]</scope>
    <source>
        <strain evidence="1">cv. DH55</strain>
    </source>
</reference>
<reference evidence="2" key="2">
    <citation type="submission" date="2025-08" db="UniProtKB">
        <authorList>
            <consortium name="RefSeq"/>
        </authorList>
    </citation>
    <scope>IDENTIFICATION</scope>
    <source>
        <tissue evidence="2">Leaf</tissue>
    </source>
</reference>
<evidence type="ECO:0000313" key="1">
    <source>
        <dbReference type="Proteomes" id="UP000694864"/>
    </source>
</evidence>
<gene>
    <name evidence="2" type="primary">LOC109131697</name>
</gene>
<organism evidence="1 2">
    <name type="scientific">Camelina sativa</name>
    <name type="common">False flax</name>
    <name type="synonym">Myagrum sativum</name>
    <dbReference type="NCBI Taxonomy" id="90675"/>
    <lineage>
        <taxon>Eukaryota</taxon>
        <taxon>Viridiplantae</taxon>
        <taxon>Streptophyta</taxon>
        <taxon>Embryophyta</taxon>
        <taxon>Tracheophyta</taxon>
        <taxon>Spermatophyta</taxon>
        <taxon>Magnoliopsida</taxon>
        <taxon>eudicotyledons</taxon>
        <taxon>Gunneridae</taxon>
        <taxon>Pentapetalae</taxon>
        <taxon>rosids</taxon>
        <taxon>malvids</taxon>
        <taxon>Brassicales</taxon>
        <taxon>Brassicaceae</taxon>
        <taxon>Camelineae</taxon>
        <taxon>Camelina</taxon>
    </lineage>
</organism>
<protein>
    <submittedName>
        <fullName evidence="2">Uncharacterized protein LOC109131697</fullName>
    </submittedName>
</protein>
<dbReference type="GeneID" id="109131697"/>
<evidence type="ECO:0000313" key="2">
    <source>
        <dbReference type="RefSeq" id="XP_019098415.1"/>
    </source>
</evidence>
<proteinExistence type="predicted"/>